<evidence type="ECO:0000256" key="3">
    <source>
        <dbReference type="ARBA" id="ARBA00022840"/>
    </source>
</evidence>
<dbReference type="GO" id="GO:0017168">
    <property type="term" value="F:5-oxoprolinase (ATP-hydrolyzing) activity"/>
    <property type="evidence" value="ECO:0007669"/>
    <property type="project" value="UniProtKB-EC"/>
</dbReference>
<evidence type="ECO:0000256" key="1">
    <source>
        <dbReference type="ARBA" id="ARBA00022741"/>
    </source>
</evidence>
<evidence type="ECO:0000313" key="6">
    <source>
        <dbReference type="Proteomes" id="UP000622475"/>
    </source>
</evidence>
<dbReference type="Pfam" id="PF02682">
    <property type="entry name" value="CT_C_D"/>
    <property type="match status" value="1"/>
</dbReference>
<dbReference type="AlphaFoldDB" id="A0A929KUQ8"/>
<dbReference type="InterPro" id="IPR003833">
    <property type="entry name" value="CT_C_D"/>
</dbReference>
<dbReference type="InterPro" id="IPR010016">
    <property type="entry name" value="PxpB"/>
</dbReference>
<dbReference type="SUPFAM" id="SSF160467">
    <property type="entry name" value="PH0987 N-terminal domain-like"/>
    <property type="match status" value="1"/>
</dbReference>
<comment type="caution">
    <text evidence="5">The sequence shown here is derived from an EMBL/GenBank/DDBJ whole genome shotgun (WGS) entry which is preliminary data.</text>
</comment>
<evidence type="ECO:0000259" key="4">
    <source>
        <dbReference type="SMART" id="SM00796"/>
    </source>
</evidence>
<dbReference type="PANTHER" id="PTHR34698">
    <property type="entry name" value="5-OXOPROLINASE SUBUNIT B"/>
    <property type="match status" value="1"/>
</dbReference>
<name>A0A929KUQ8_9SPHI</name>
<feature type="domain" description="Carboxyltransferase" evidence="4">
    <location>
        <begin position="5"/>
        <end position="215"/>
    </location>
</feature>
<evidence type="ECO:0000256" key="2">
    <source>
        <dbReference type="ARBA" id="ARBA00022801"/>
    </source>
</evidence>
<dbReference type="EMBL" id="JADFFL010000001">
    <property type="protein sequence ID" value="MBE9660805.1"/>
    <property type="molecule type" value="Genomic_DNA"/>
</dbReference>
<keyword evidence="6" id="KW-1185">Reference proteome</keyword>
<keyword evidence="3" id="KW-0067">ATP-binding</keyword>
<keyword evidence="1" id="KW-0547">Nucleotide-binding</keyword>
<evidence type="ECO:0000313" key="5">
    <source>
        <dbReference type="EMBL" id="MBE9660805.1"/>
    </source>
</evidence>
<dbReference type="SMART" id="SM00796">
    <property type="entry name" value="AHS1"/>
    <property type="match status" value="1"/>
</dbReference>
<dbReference type="GO" id="GO:0005524">
    <property type="term" value="F:ATP binding"/>
    <property type="evidence" value="ECO:0007669"/>
    <property type="project" value="UniProtKB-KW"/>
</dbReference>
<proteinExistence type="predicted"/>
<dbReference type="InterPro" id="IPR029000">
    <property type="entry name" value="Cyclophilin-like_dom_sf"/>
</dbReference>
<reference evidence="5" key="1">
    <citation type="submission" date="2020-10" db="EMBL/GenBank/DDBJ databases">
        <title>Mucilaginibacter mali sp. nov., isolated from rhizosphere soil of apple orchard.</title>
        <authorList>
            <person name="Lee J.-S."/>
            <person name="Kim H.S."/>
            <person name="Kim J.-S."/>
        </authorList>
    </citation>
    <scope>NUCLEOTIDE SEQUENCE</scope>
    <source>
        <strain evidence="5">KCTC 22746</strain>
    </source>
</reference>
<dbReference type="EC" id="3.5.2.9" evidence="5"/>
<dbReference type="PANTHER" id="PTHR34698:SF2">
    <property type="entry name" value="5-OXOPROLINASE SUBUNIT B"/>
    <property type="match status" value="1"/>
</dbReference>
<dbReference type="SUPFAM" id="SSF50891">
    <property type="entry name" value="Cyclophilin-like"/>
    <property type="match status" value="1"/>
</dbReference>
<protein>
    <submittedName>
        <fullName evidence="5">5-oxoprolinase subunit PxpB</fullName>
        <ecNumber evidence="5">3.5.2.9</ecNumber>
    </submittedName>
</protein>
<accession>A0A929KUQ8</accession>
<dbReference type="NCBIfam" id="TIGR00370">
    <property type="entry name" value="5-oxoprolinase subunit PxpB"/>
    <property type="match status" value="1"/>
</dbReference>
<gene>
    <name evidence="5" type="primary">pxpB</name>
    <name evidence="5" type="ORF">IRJ16_02830</name>
</gene>
<keyword evidence="2 5" id="KW-0378">Hydrolase</keyword>
<dbReference type="RefSeq" id="WP_194109995.1">
    <property type="nucleotide sequence ID" value="NZ_JADFFL010000001.1"/>
</dbReference>
<organism evidence="5 6">
    <name type="scientific">Mucilaginibacter myungsuensis</name>
    <dbReference type="NCBI Taxonomy" id="649104"/>
    <lineage>
        <taxon>Bacteria</taxon>
        <taxon>Pseudomonadati</taxon>
        <taxon>Bacteroidota</taxon>
        <taxon>Sphingobacteriia</taxon>
        <taxon>Sphingobacteriales</taxon>
        <taxon>Sphingobacteriaceae</taxon>
        <taxon>Mucilaginibacter</taxon>
    </lineage>
</organism>
<dbReference type="Gene3D" id="2.40.100.10">
    <property type="entry name" value="Cyclophilin-like"/>
    <property type="match status" value="1"/>
</dbReference>
<dbReference type="Proteomes" id="UP000622475">
    <property type="component" value="Unassembled WGS sequence"/>
</dbReference>
<sequence length="238" mass="25745">MLSPLHIYSLNESAVTIKFGDIISEDILAVVTAYDQYLNAKPFQGMTATVPAYASLSVFYDPLKVIESDLVGVDAFERVQQYLSAIKIDNNTASGSKSDIITIPVCYGGDLGPDLNDVAMLHDLSTYEVIKLHTQAICTVYMIGFVPGFAYMGGMNKRLASPRKSTPRKAVPAGAVGIAGEQTGIYPLQTPGGWQLIGQTPLKMFDASRKQPSLLKAGDRVQFKSVSIEEFNQLKGGN</sequence>
<dbReference type="Gene3D" id="3.30.1360.40">
    <property type="match status" value="1"/>
</dbReference>